<reference evidence="2 3" key="1">
    <citation type="submission" date="2019-01" db="EMBL/GenBank/DDBJ databases">
        <title>Genome Assembly of Collichthys lucidus.</title>
        <authorList>
            <person name="Cai M."/>
            <person name="Xiao S."/>
        </authorList>
    </citation>
    <scope>NUCLEOTIDE SEQUENCE [LARGE SCALE GENOMIC DNA]</scope>
    <source>
        <strain evidence="2">JT15FE1705JMU</strain>
        <tissue evidence="2">Muscle</tissue>
    </source>
</reference>
<sequence length="99" mass="10895">MTKPSAAKEAVKNSDIFVLEAHDLLLKAQLLMDEIEEMHLDINRPLQPHEVPNDQQQHQASTGDNRETLVIEGFGFKSAVSRENLRSPQAGTGGCQDGT</sequence>
<accession>A0A4V6AQU0</accession>
<feature type="region of interest" description="Disordered" evidence="1">
    <location>
        <begin position="44"/>
        <end position="68"/>
    </location>
</feature>
<gene>
    <name evidence="2" type="ORF">D9C73_015898</name>
</gene>
<evidence type="ECO:0000256" key="1">
    <source>
        <dbReference type="SAM" id="MobiDB-lite"/>
    </source>
</evidence>
<evidence type="ECO:0000313" key="3">
    <source>
        <dbReference type="Proteomes" id="UP000298787"/>
    </source>
</evidence>
<organism evidence="2 3">
    <name type="scientific">Collichthys lucidus</name>
    <name type="common">Big head croaker</name>
    <name type="synonym">Sciaena lucida</name>
    <dbReference type="NCBI Taxonomy" id="240159"/>
    <lineage>
        <taxon>Eukaryota</taxon>
        <taxon>Metazoa</taxon>
        <taxon>Chordata</taxon>
        <taxon>Craniata</taxon>
        <taxon>Vertebrata</taxon>
        <taxon>Euteleostomi</taxon>
        <taxon>Actinopterygii</taxon>
        <taxon>Neopterygii</taxon>
        <taxon>Teleostei</taxon>
        <taxon>Neoteleostei</taxon>
        <taxon>Acanthomorphata</taxon>
        <taxon>Eupercaria</taxon>
        <taxon>Sciaenidae</taxon>
        <taxon>Collichthys</taxon>
    </lineage>
</organism>
<feature type="region of interest" description="Disordered" evidence="1">
    <location>
        <begin position="80"/>
        <end position="99"/>
    </location>
</feature>
<dbReference type="EMBL" id="CM014091">
    <property type="protein sequence ID" value="TKS81792.1"/>
    <property type="molecule type" value="Genomic_DNA"/>
</dbReference>
<proteinExistence type="predicted"/>
<evidence type="ECO:0000313" key="2">
    <source>
        <dbReference type="EMBL" id="TKS81792.1"/>
    </source>
</evidence>
<dbReference type="AlphaFoldDB" id="A0A4V6AQU0"/>
<feature type="compositionally biased region" description="Polar residues" evidence="1">
    <location>
        <begin position="53"/>
        <end position="63"/>
    </location>
</feature>
<name>A0A4V6AQU0_COLLU</name>
<dbReference type="Proteomes" id="UP000298787">
    <property type="component" value="Chromosome 14"/>
</dbReference>
<protein>
    <submittedName>
        <fullName evidence="2">Uncharacterized protein</fullName>
    </submittedName>
</protein>
<keyword evidence="3" id="KW-1185">Reference proteome</keyword>